<dbReference type="EMBL" id="JAVRAF010000009">
    <property type="protein sequence ID" value="MDX8304620.1"/>
    <property type="molecule type" value="Genomic_DNA"/>
</dbReference>
<gene>
    <name evidence="2" type="ORF">RMR22_20385</name>
</gene>
<dbReference type="AlphaFoldDB" id="A0AAW9FGL1"/>
<evidence type="ECO:0000256" key="1">
    <source>
        <dbReference type="SAM" id="SignalP"/>
    </source>
</evidence>
<sequence length="161" mass="18061">MKKLIAFALAALAAPSAMANCVPPWQTHFACSIPAKDARAEFCRIRDTKAHPDKKEGYYSYSVGSKPTELYFETDSIWFSTKDTEIYHPTDLTMSMGYARDKWVYAFVITQDKREADGVRDAEVRVYSSTDEFSSSVKGNEVVKLYCDPATILADFDSIAP</sequence>
<keyword evidence="1" id="KW-0732">Signal</keyword>
<protein>
    <recommendedName>
        <fullName evidence="3">Secreted protein</fullName>
    </recommendedName>
</protein>
<reference evidence="2" key="1">
    <citation type="journal article" date="2023" name="Phytobiomes J">
        <title>Deciphering the key players within the bacterial microbiota associated with aerial crown gall tumors on rhododendron: Insights into the gallobiome.</title>
        <authorList>
            <person name="Kuzmanovic N."/>
            <person name="Nesme J."/>
            <person name="Wolf J."/>
            <person name="Neumann-Schaal M."/>
            <person name="Petersen J."/>
            <person name="Fernandez-Gnecco G."/>
            <person name="Sproeer C."/>
            <person name="Bunk B."/>
            <person name="Overmann J."/>
            <person name="Sorensen S.J."/>
            <person name="Idczak E."/>
            <person name="Smalla K."/>
        </authorList>
    </citation>
    <scope>NUCLEOTIDE SEQUENCE</scope>
    <source>
        <strain evidence="2">Rho-11.1</strain>
    </source>
</reference>
<dbReference type="RefSeq" id="WP_320203300.1">
    <property type="nucleotide sequence ID" value="NZ_CP192783.1"/>
</dbReference>
<organism evidence="2">
    <name type="scientific">Agrobacterium rosae</name>
    <dbReference type="NCBI Taxonomy" id="1972867"/>
    <lineage>
        <taxon>Bacteria</taxon>
        <taxon>Pseudomonadati</taxon>
        <taxon>Pseudomonadota</taxon>
        <taxon>Alphaproteobacteria</taxon>
        <taxon>Hyphomicrobiales</taxon>
        <taxon>Rhizobiaceae</taxon>
        <taxon>Rhizobium/Agrobacterium group</taxon>
        <taxon>Agrobacterium</taxon>
    </lineage>
</organism>
<proteinExistence type="predicted"/>
<feature type="chain" id="PRO_5043566934" description="Secreted protein" evidence="1">
    <location>
        <begin position="20"/>
        <end position="161"/>
    </location>
</feature>
<accession>A0AAW9FGL1</accession>
<evidence type="ECO:0008006" key="3">
    <source>
        <dbReference type="Google" id="ProtNLM"/>
    </source>
</evidence>
<name>A0AAW9FGL1_9HYPH</name>
<evidence type="ECO:0000313" key="2">
    <source>
        <dbReference type="EMBL" id="MDX8304620.1"/>
    </source>
</evidence>
<comment type="caution">
    <text evidence="2">The sequence shown here is derived from an EMBL/GenBank/DDBJ whole genome shotgun (WGS) entry which is preliminary data.</text>
</comment>
<feature type="signal peptide" evidence="1">
    <location>
        <begin position="1"/>
        <end position="19"/>
    </location>
</feature>